<dbReference type="Gene3D" id="3.60.10.10">
    <property type="entry name" value="Endonuclease/exonuclease/phosphatase"/>
    <property type="match status" value="1"/>
</dbReference>
<dbReference type="Proteomes" id="UP000663838">
    <property type="component" value="Unassembled WGS sequence"/>
</dbReference>
<dbReference type="InterPro" id="IPR005135">
    <property type="entry name" value="Endo/exonuclease/phosphatase"/>
</dbReference>
<dbReference type="SUPFAM" id="SSF56219">
    <property type="entry name" value="DNase I-like"/>
    <property type="match status" value="1"/>
</dbReference>
<dbReference type="Pfam" id="PF14529">
    <property type="entry name" value="Exo_endo_phos_2"/>
    <property type="match status" value="1"/>
</dbReference>
<evidence type="ECO:0000313" key="2">
    <source>
        <dbReference type="EMBL" id="CAF4848431.1"/>
    </source>
</evidence>
<dbReference type="AlphaFoldDB" id="A0A821RS71"/>
<dbReference type="InterPro" id="IPR036691">
    <property type="entry name" value="Endo/exonu/phosph_ase_sf"/>
</dbReference>
<gene>
    <name evidence="2" type="ORF">TOA249_LOCUS26678</name>
</gene>
<reference evidence="2" key="1">
    <citation type="submission" date="2021-02" db="EMBL/GenBank/DDBJ databases">
        <authorList>
            <person name="Nowell W R."/>
        </authorList>
    </citation>
    <scope>NUCLEOTIDE SEQUENCE</scope>
</reference>
<evidence type="ECO:0000259" key="1">
    <source>
        <dbReference type="Pfam" id="PF14529"/>
    </source>
</evidence>
<dbReference type="EMBL" id="CAJOBS010003188">
    <property type="protein sequence ID" value="CAF4848431.1"/>
    <property type="molecule type" value="Genomic_DNA"/>
</dbReference>
<name>A0A821RS71_9BILA</name>
<comment type="caution">
    <text evidence="2">The sequence shown here is derived from an EMBL/GenBank/DDBJ whole genome shotgun (WGS) entry which is preliminary data.</text>
</comment>
<protein>
    <recommendedName>
        <fullName evidence="1">Endonuclease/exonuclease/phosphatase domain-containing protein</fullName>
    </recommendedName>
</protein>
<accession>A0A821RS71</accession>
<evidence type="ECO:0000313" key="3">
    <source>
        <dbReference type="Proteomes" id="UP000663838"/>
    </source>
</evidence>
<organism evidence="2 3">
    <name type="scientific">Rotaria socialis</name>
    <dbReference type="NCBI Taxonomy" id="392032"/>
    <lineage>
        <taxon>Eukaryota</taxon>
        <taxon>Metazoa</taxon>
        <taxon>Spiralia</taxon>
        <taxon>Gnathifera</taxon>
        <taxon>Rotifera</taxon>
        <taxon>Eurotatoria</taxon>
        <taxon>Bdelloidea</taxon>
        <taxon>Philodinida</taxon>
        <taxon>Philodinidae</taxon>
        <taxon>Rotaria</taxon>
    </lineage>
</organism>
<sequence>MDIKEPNIIAARVIIEDQQFVVASIYSPPTDQLPLTSMSTLLKHSKKIIIVNNKGRDLANWLNEHKLNVLNAGIKTSLRSDTTIDLIISDEIPETSESQSLPYTCSDHLPILTKFFRLKALDTKLLVPRTAMNDPNNTYKWFLNLQQFLDALKLRVTVWQEVKQKRPSISSSLRILLITDIIFKIDFDTQNKKKDDRLRLRTWNIPIKQELRAHRQRSWEQFI</sequence>
<feature type="domain" description="Endonuclease/exonuclease/phosphatase" evidence="1">
    <location>
        <begin position="53"/>
        <end position="111"/>
    </location>
</feature>
<dbReference type="GO" id="GO:0003824">
    <property type="term" value="F:catalytic activity"/>
    <property type="evidence" value="ECO:0007669"/>
    <property type="project" value="InterPro"/>
</dbReference>
<proteinExistence type="predicted"/>